<keyword evidence="16" id="KW-1185">Reference proteome</keyword>
<name>A0A5F8HEV2_MONDO</name>
<dbReference type="PANTHER" id="PTHR23234:SF8">
    <property type="entry name" value="C2H2-TYPE DOMAIN-CONTAINING PROTEIN"/>
    <property type="match status" value="1"/>
</dbReference>
<dbReference type="Pfam" id="PF01352">
    <property type="entry name" value="KRAB"/>
    <property type="match status" value="1"/>
</dbReference>
<evidence type="ECO:0000259" key="13">
    <source>
        <dbReference type="PROSITE" id="PS50157"/>
    </source>
</evidence>
<dbReference type="FunFam" id="3.30.160.60:FF:003095">
    <property type="match status" value="1"/>
</dbReference>
<keyword evidence="7" id="KW-0862">Zinc</keyword>
<comment type="subcellular location">
    <subcellularLocation>
        <location evidence="2">Nucleus</location>
    </subcellularLocation>
</comment>
<dbReference type="GeneTree" id="ENSGT00940000161865"/>
<dbReference type="SMART" id="SM00349">
    <property type="entry name" value="KRAB"/>
    <property type="match status" value="1"/>
</dbReference>
<dbReference type="InterPro" id="IPR050758">
    <property type="entry name" value="Znf_C2H2-type"/>
</dbReference>
<dbReference type="Ensembl" id="ENSMODT00000082778.1">
    <property type="protein sequence ID" value="ENSMODP00000057712.1"/>
    <property type="gene ID" value="ENSMODG00000049500.1"/>
</dbReference>
<organism evidence="15 16">
    <name type="scientific">Monodelphis domestica</name>
    <name type="common">Gray short-tailed opossum</name>
    <dbReference type="NCBI Taxonomy" id="13616"/>
    <lineage>
        <taxon>Eukaryota</taxon>
        <taxon>Metazoa</taxon>
        <taxon>Chordata</taxon>
        <taxon>Craniata</taxon>
        <taxon>Vertebrata</taxon>
        <taxon>Euteleostomi</taxon>
        <taxon>Mammalia</taxon>
        <taxon>Metatheria</taxon>
        <taxon>Didelphimorphia</taxon>
        <taxon>Didelphidae</taxon>
        <taxon>Monodelphis</taxon>
    </lineage>
</organism>
<dbReference type="InterPro" id="IPR036051">
    <property type="entry name" value="KRAB_dom_sf"/>
</dbReference>
<dbReference type="PROSITE" id="PS50805">
    <property type="entry name" value="KRAB"/>
    <property type="match status" value="1"/>
</dbReference>
<dbReference type="CDD" id="cd07765">
    <property type="entry name" value="KRAB_A-box"/>
    <property type="match status" value="1"/>
</dbReference>
<dbReference type="AlphaFoldDB" id="A0A5F8HEV2"/>
<comment type="similarity">
    <text evidence="3">Belongs to the krueppel C2H2-type zinc-finger protein family.</text>
</comment>
<evidence type="ECO:0000256" key="1">
    <source>
        <dbReference type="ARBA" id="ARBA00003767"/>
    </source>
</evidence>
<dbReference type="PROSITE" id="PS00028">
    <property type="entry name" value="ZINC_FINGER_C2H2_1"/>
    <property type="match status" value="8"/>
</dbReference>
<dbReference type="FunFam" id="3.30.160.60:FF:001498">
    <property type="entry name" value="Zinc finger protein 404"/>
    <property type="match status" value="1"/>
</dbReference>
<dbReference type="Pfam" id="PF00096">
    <property type="entry name" value="zf-C2H2"/>
    <property type="match status" value="8"/>
</dbReference>
<keyword evidence="10" id="KW-0804">Transcription</keyword>
<evidence type="ECO:0000259" key="14">
    <source>
        <dbReference type="PROSITE" id="PS50805"/>
    </source>
</evidence>
<feature type="domain" description="C2H2-type" evidence="13">
    <location>
        <begin position="299"/>
        <end position="326"/>
    </location>
</feature>
<feature type="domain" description="C2H2-type" evidence="13">
    <location>
        <begin position="243"/>
        <end position="270"/>
    </location>
</feature>
<feature type="domain" description="KRAB" evidence="14">
    <location>
        <begin position="17"/>
        <end position="123"/>
    </location>
</feature>
<evidence type="ECO:0000256" key="6">
    <source>
        <dbReference type="ARBA" id="ARBA00022771"/>
    </source>
</evidence>
<dbReference type="PANTHER" id="PTHR23234">
    <property type="entry name" value="ZNF44 PROTEIN"/>
    <property type="match status" value="1"/>
</dbReference>
<dbReference type="FunFam" id="3.30.160.60:FF:001767">
    <property type="entry name" value="Zinc finger protein 629"/>
    <property type="match status" value="1"/>
</dbReference>
<dbReference type="STRING" id="13616.ENSMODP00000057712"/>
<dbReference type="Bgee" id="ENSMODG00000049500">
    <property type="expression patterns" value="Expressed in hindlimb bud and 14 other cell types or tissues"/>
</dbReference>
<feature type="domain" description="C2H2-type" evidence="13">
    <location>
        <begin position="159"/>
        <end position="186"/>
    </location>
</feature>
<evidence type="ECO:0000256" key="5">
    <source>
        <dbReference type="ARBA" id="ARBA00022737"/>
    </source>
</evidence>
<evidence type="ECO:0000256" key="10">
    <source>
        <dbReference type="ARBA" id="ARBA00023163"/>
    </source>
</evidence>
<dbReference type="OMA" id="EMTFRIC"/>
<dbReference type="GO" id="GO:0005634">
    <property type="term" value="C:nucleus"/>
    <property type="evidence" value="ECO:0007669"/>
    <property type="project" value="UniProtKB-SubCell"/>
</dbReference>
<dbReference type="FunFam" id="3.30.160.60:FF:002343">
    <property type="entry name" value="Zinc finger protein 33A"/>
    <property type="match status" value="1"/>
</dbReference>
<evidence type="ECO:0000313" key="15">
    <source>
        <dbReference type="Ensembl" id="ENSMODP00000057712.1"/>
    </source>
</evidence>
<dbReference type="FunFam" id="3.30.160.60:FF:000984">
    <property type="entry name" value="zinc finger protein 205 isoform X1"/>
    <property type="match status" value="1"/>
</dbReference>
<keyword evidence="5" id="KW-0677">Repeat</keyword>
<sequence length="481" mass="54348">TEPPSFPLLEQLDGMPVTLEDVAVYLSREEWRQLDPAQRNLYRDVMQEKNGLTLGEEPFACGFYAGSGFSSFLEPFLDACLGGLYSLGSTFMLTVSPDSSCECQRKTQKPNICQDKGSRGPPAYSFSQKTYTCQKCGKDFSWHSHLVTHQRIHTGEKPYTCIDCGKCFSRSSHLIQHQIIHTGEKPFTCPVCWKSFSHHSTLIQHQSIHTGEKPYVCDRCAKCFTRRSDLVTHQGTHTGAKPHRCPECNKCFTQSSALVTHQRTHTGVKPYPCPECGKHFSQRSNLIAHQRTHTGEKPYSCSDCGKSFSHSSHLTAHQRTHRGVQPYPCPLCGKNFSRRSNLLRHQKIHTGPKALAVLCVQCSPGSAPLTLHHFLEVVPVSMEFLHFIIPFCTILFHHQHIPQFRSYEYFIQVFCPLSLWGTDPAVLWLDQRVDILLLPFGHSSKLPSRMVGSIHNSTSNELVSLLCHIPSSIHYFPLLLC</sequence>
<dbReference type="InParanoid" id="A0A5F8HEV2"/>
<evidence type="ECO:0000313" key="16">
    <source>
        <dbReference type="Proteomes" id="UP000002280"/>
    </source>
</evidence>
<feature type="domain" description="C2H2-type" evidence="13">
    <location>
        <begin position="215"/>
        <end position="242"/>
    </location>
</feature>
<keyword evidence="11" id="KW-0539">Nucleus</keyword>
<feature type="domain" description="C2H2-type" evidence="13">
    <location>
        <begin position="187"/>
        <end position="214"/>
    </location>
</feature>
<feature type="domain" description="C2H2-type" evidence="13">
    <location>
        <begin position="327"/>
        <end position="354"/>
    </location>
</feature>
<comment type="function">
    <text evidence="1">May be involved in transcriptional regulation.</text>
</comment>
<dbReference type="GO" id="GO:0000981">
    <property type="term" value="F:DNA-binding transcription factor activity, RNA polymerase II-specific"/>
    <property type="evidence" value="ECO:0000318"/>
    <property type="project" value="GO_Central"/>
</dbReference>
<evidence type="ECO:0000256" key="3">
    <source>
        <dbReference type="ARBA" id="ARBA00006991"/>
    </source>
</evidence>
<dbReference type="SMART" id="SM00355">
    <property type="entry name" value="ZnF_C2H2"/>
    <property type="match status" value="8"/>
</dbReference>
<proteinExistence type="inferred from homology"/>
<evidence type="ECO:0000256" key="2">
    <source>
        <dbReference type="ARBA" id="ARBA00004123"/>
    </source>
</evidence>
<dbReference type="Proteomes" id="UP000002280">
    <property type="component" value="Chromosome 6"/>
</dbReference>
<reference evidence="15 16" key="1">
    <citation type="journal article" date="2007" name="Nature">
        <title>Genome of the marsupial Monodelphis domestica reveals innovation in non-coding sequences.</title>
        <authorList>
            <person name="Mikkelsen T.S."/>
            <person name="Wakefield M.J."/>
            <person name="Aken B."/>
            <person name="Amemiya C.T."/>
            <person name="Chang J.L."/>
            <person name="Duke S."/>
            <person name="Garber M."/>
            <person name="Gentles A.J."/>
            <person name="Goodstadt L."/>
            <person name="Heger A."/>
            <person name="Jurka J."/>
            <person name="Kamal M."/>
            <person name="Mauceli E."/>
            <person name="Searle S.M."/>
            <person name="Sharpe T."/>
            <person name="Baker M.L."/>
            <person name="Batzer M.A."/>
            <person name="Benos P.V."/>
            <person name="Belov K."/>
            <person name="Clamp M."/>
            <person name="Cook A."/>
            <person name="Cuff J."/>
            <person name="Das R."/>
            <person name="Davidow L."/>
            <person name="Deakin J.E."/>
            <person name="Fazzari M.J."/>
            <person name="Glass J.L."/>
            <person name="Grabherr M."/>
            <person name="Greally J.M."/>
            <person name="Gu W."/>
            <person name="Hore T.A."/>
            <person name="Huttley G.A."/>
            <person name="Kleber M."/>
            <person name="Jirtle R.L."/>
            <person name="Koina E."/>
            <person name="Lee J.T."/>
            <person name="Mahony S."/>
            <person name="Marra M.A."/>
            <person name="Miller R.D."/>
            <person name="Nicholls R.D."/>
            <person name="Oda M."/>
            <person name="Papenfuss A.T."/>
            <person name="Parra Z.E."/>
            <person name="Pollock D.D."/>
            <person name="Ray D.A."/>
            <person name="Schein J.E."/>
            <person name="Speed T.P."/>
            <person name="Thompson K."/>
            <person name="VandeBerg J.L."/>
            <person name="Wade C.M."/>
            <person name="Walker J.A."/>
            <person name="Waters P.D."/>
            <person name="Webber C."/>
            <person name="Weidman J.R."/>
            <person name="Xie X."/>
            <person name="Zody M.C."/>
            <person name="Baldwin J."/>
            <person name="Abdouelleil A."/>
            <person name="Abdulkadir J."/>
            <person name="Abebe A."/>
            <person name="Abera B."/>
            <person name="Abreu J."/>
            <person name="Acer S.C."/>
            <person name="Aftuck L."/>
            <person name="Alexander A."/>
            <person name="An P."/>
            <person name="Anderson E."/>
            <person name="Anderson S."/>
            <person name="Arachi H."/>
            <person name="Azer M."/>
            <person name="Bachantsang P."/>
            <person name="Barry A."/>
            <person name="Bayul T."/>
            <person name="Berlin A."/>
            <person name="Bessette D."/>
            <person name="Bloom T."/>
            <person name="Bloom T."/>
            <person name="Boguslavskiy L."/>
            <person name="Bonnet C."/>
            <person name="Boukhgalter B."/>
            <person name="Bourzgui I."/>
            <person name="Brown A."/>
            <person name="Cahill P."/>
            <person name="Channer S."/>
            <person name="Cheshatsang Y."/>
            <person name="Chuda L."/>
            <person name="Citroen M."/>
            <person name="Collymore A."/>
            <person name="Cooke P."/>
            <person name="Costello M."/>
            <person name="D'Aco K."/>
            <person name="Daza R."/>
            <person name="De Haan G."/>
            <person name="DeGray S."/>
            <person name="DeMaso C."/>
            <person name="Dhargay N."/>
            <person name="Dooley K."/>
            <person name="Dooley E."/>
            <person name="Doricent M."/>
            <person name="Dorje P."/>
            <person name="Dorjee K."/>
            <person name="Dupes A."/>
            <person name="Elong R."/>
            <person name="Falk J."/>
            <person name="Farina A."/>
            <person name="Faro S."/>
            <person name="Ferguson D."/>
            <person name="Fisher S."/>
            <person name="Foley C.D."/>
            <person name="Franke A."/>
            <person name="Friedrich D."/>
            <person name="Gadbois L."/>
            <person name="Gearin G."/>
            <person name="Gearin C.R."/>
            <person name="Giannoukos G."/>
            <person name="Goode T."/>
            <person name="Graham J."/>
            <person name="Grandbois E."/>
            <person name="Grewal S."/>
            <person name="Gyaltsen K."/>
            <person name="Hafez N."/>
            <person name="Hagos B."/>
            <person name="Hall J."/>
            <person name="Henson C."/>
            <person name="Hollinger A."/>
            <person name="Honan T."/>
            <person name="Huard M.D."/>
            <person name="Hughes L."/>
            <person name="Hurhula B."/>
            <person name="Husby M.E."/>
            <person name="Kamat A."/>
            <person name="Kanga B."/>
            <person name="Kashin S."/>
            <person name="Khazanovich D."/>
            <person name="Kisner P."/>
            <person name="Lance K."/>
            <person name="Lara M."/>
            <person name="Lee W."/>
            <person name="Lennon N."/>
            <person name="Letendre F."/>
            <person name="LeVine R."/>
            <person name="Lipovsky A."/>
            <person name="Liu X."/>
            <person name="Liu J."/>
            <person name="Liu S."/>
            <person name="Lokyitsang T."/>
            <person name="Lokyitsang Y."/>
            <person name="Lubonja R."/>
            <person name="Lui A."/>
            <person name="MacDonald P."/>
            <person name="Magnisalis V."/>
            <person name="Maru K."/>
            <person name="Matthews C."/>
            <person name="McCusker W."/>
            <person name="McDonough S."/>
            <person name="Mehta T."/>
            <person name="Meldrim J."/>
            <person name="Meneus L."/>
            <person name="Mihai O."/>
            <person name="Mihalev A."/>
            <person name="Mihova T."/>
            <person name="Mittelman R."/>
            <person name="Mlenga V."/>
            <person name="Montmayeur A."/>
            <person name="Mulrain L."/>
            <person name="Navidi A."/>
            <person name="Naylor J."/>
            <person name="Negash T."/>
            <person name="Nguyen T."/>
            <person name="Nguyen N."/>
            <person name="Nicol R."/>
            <person name="Norbu C."/>
            <person name="Norbu N."/>
            <person name="Novod N."/>
            <person name="O'Neill B."/>
            <person name="Osman S."/>
            <person name="Markiewicz E."/>
            <person name="Oyono O.L."/>
            <person name="Patti C."/>
            <person name="Phunkhang P."/>
            <person name="Pierre F."/>
            <person name="Priest M."/>
            <person name="Raghuraman S."/>
            <person name="Rege F."/>
            <person name="Reyes R."/>
            <person name="Rise C."/>
            <person name="Rogov P."/>
            <person name="Ross K."/>
            <person name="Ryan E."/>
            <person name="Settipalli S."/>
            <person name="Shea T."/>
            <person name="Sherpa N."/>
            <person name="Shi L."/>
            <person name="Shih D."/>
            <person name="Sparrow T."/>
            <person name="Spaulding J."/>
            <person name="Stalker J."/>
            <person name="Stange-Thomann N."/>
            <person name="Stavropoulos S."/>
            <person name="Stone C."/>
            <person name="Strader C."/>
            <person name="Tesfaye S."/>
            <person name="Thomson T."/>
            <person name="Thoulutsang Y."/>
            <person name="Thoulutsang D."/>
            <person name="Topham K."/>
            <person name="Topping I."/>
            <person name="Tsamla T."/>
            <person name="Vassiliev H."/>
            <person name="Vo A."/>
            <person name="Wangchuk T."/>
            <person name="Wangdi T."/>
            <person name="Weiand M."/>
            <person name="Wilkinson J."/>
            <person name="Wilson A."/>
            <person name="Yadav S."/>
            <person name="Young G."/>
            <person name="Yu Q."/>
            <person name="Zembek L."/>
            <person name="Zhong D."/>
            <person name="Zimmer A."/>
            <person name="Zwirko Z."/>
            <person name="Jaffe D.B."/>
            <person name="Alvarez P."/>
            <person name="Brockman W."/>
            <person name="Butler J."/>
            <person name="Chin C."/>
            <person name="Gnerre S."/>
            <person name="MacCallum I."/>
            <person name="Graves J.A."/>
            <person name="Ponting C.P."/>
            <person name="Breen M."/>
            <person name="Samollow P.B."/>
            <person name="Lander E.S."/>
            <person name="Lindblad-Toh K."/>
        </authorList>
    </citation>
    <scope>NUCLEOTIDE SEQUENCE [LARGE SCALE GENOMIC DNA]</scope>
</reference>
<evidence type="ECO:0000256" key="9">
    <source>
        <dbReference type="ARBA" id="ARBA00023125"/>
    </source>
</evidence>
<dbReference type="GO" id="GO:0006357">
    <property type="term" value="P:regulation of transcription by RNA polymerase II"/>
    <property type="evidence" value="ECO:0000318"/>
    <property type="project" value="GO_Central"/>
</dbReference>
<dbReference type="Gene3D" id="6.10.140.140">
    <property type="match status" value="1"/>
</dbReference>
<dbReference type="FunFam" id="3.30.160.60:FF:000070">
    <property type="entry name" value="zinc finger protein 689 isoform X1"/>
    <property type="match status" value="1"/>
</dbReference>
<evidence type="ECO:0000256" key="7">
    <source>
        <dbReference type="ARBA" id="ARBA00022833"/>
    </source>
</evidence>
<keyword evidence="4" id="KW-0479">Metal-binding</keyword>
<reference evidence="15" key="3">
    <citation type="submission" date="2025-09" db="UniProtKB">
        <authorList>
            <consortium name="Ensembl"/>
        </authorList>
    </citation>
    <scope>IDENTIFICATION</scope>
</reference>
<keyword evidence="8" id="KW-0805">Transcription regulation</keyword>
<evidence type="ECO:0000256" key="4">
    <source>
        <dbReference type="ARBA" id="ARBA00022723"/>
    </source>
</evidence>
<protein>
    <recommendedName>
        <fullName evidence="17">Zinc finger protein 205</fullName>
    </recommendedName>
</protein>
<dbReference type="PROSITE" id="PS50157">
    <property type="entry name" value="ZINC_FINGER_C2H2_2"/>
    <property type="match status" value="8"/>
</dbReference>
<dbReference type="InterPro" id="IPR001909">
    <property type="entry name" value="KRAB"/>
</dbReference>
<keyword evidence="9" id="KW-0238">DNA-binding</keyword>
<dbReference type="FunFam" id="3.30.160.60:FF:000853">
    <property type="entry name" value="zinc finger protein 205 isoform X1"/>
    <property type="match status" value="1"/>
</dbReference>
<evidence type="ECO:0000256" key="8">
    <source>
        <dbReference type="ARBA" id="ARBA00023015"/>
    </source>
</evidence>
<dbReference type="SUPFAM" id="SSF57667">
    <property type="entry name" value="beta-beta-alpha zinc fingers"/>
    <property type="match status" value="5"/>
</dbReference>
<keyword evidence="6 12" id="KW-0863">Zinc-finger</keyword>
<dbReference type="InterPro" id="IPR036236">
    <property type="entry name" value="Znf_C2H2_sf"/>
</dbReference>
<feature type="domain" description="C2H2-type" evidence="13">
    <location>
        <begin position="131"/>
        <end position="158"/>
    </location>
</feature>
<reference evidence="15" key="2">
    <citation type="submission" date="2025-08" db="UniProtKB">
        <authorList>
            <consortium name="Ensembl"/>
        </authorList>
    </citation>
    <scope>IDENTIFICATION</scope>
</reference>
<feature type="domain" description="C2H2-type" evidence="13">
    <location>
        <begin position="271"/>
        <end position="298"/>
    </location>
</feature>
<dbReference type="Gene3D" id="3.30.160.60">
    <property type="entry name" value="Classic Zinc Finger"/>
    <property type="match status" value="8"/>
</dbReference>
<dbReference type="GO" id="GO:0000978">
    <property type="term" value="F:RNA polymerase II cis-regulatory region sequence-specific DNA binding"/>
    <property type="evidence" value="ECO:0000318"/>
    <property type="project" value="GO_Central"/>
</dbReference>
<evidence type="ECO:0000256" key="12">
    <source>
        <dbReference type="PROSITE-ProRule" id="PRU00042"/>
    </source>
</evidence>
<accession>A0A5F8HEV2</accession>
<dbReference type="SUPFAM" id="SSF109640">
    <property type="entry name" value="KRAB domain (Kruppel-associated box)"/>
    <property type="match status" value="1"/>
</dbReference>
<evidence type="ECO:0000256" key="11">
    <source>
        <dbReference type="ARBA" id="ARBA00023242"/>
    </source>
</evidence>
<dbReference type="GO" id="GO:0008270">
    <property type="term" value="F:zinc ion binding"/>
    <property type="evidence" value="ECO:0007669"/>
    <property type="project" value="UniProtKB-KW"/>
</dbReference>
<evidence type="ECO:0008006" key="17">
    <source>
        <dbReference type="Google" id="ProtNLM"/>
    </source>
</evidence>
<dbReference type="InterPro" id="IPR013087">
    <property type="entry name" value="Znf_C2H2_type"/>
</dbReference>
<dbReference type="FunFam" id="3.30.160.60:FF:000198">
    <property type="entry name" value="zinc finger protein 10 isoform X1"/>
    <property type="match status" value="1"/>
</dbReference>